<accession>A0A438J552</accession>
<gene>
    <name evidence="1" type="primary">BETAC-AD_0</name>
    <name evidence="1" type="ORF">CK203_015505</name>
</gene>
<evidence type="ECO:0000313" key="2">
    <source>
        <dbReference type="Proteomes" id="UP000288805"/>
    </source>
</evidence>
<dbReference type="Proteomes" id="UP000288805">
    <property type="component" value="Unassembled WGS sequence"/>
</dbReference>
<proteinExistence type="predicted"/>
<comment type="caution">
    <text evidence="1">The sequence shown here is derived from an EMBL/GenBank/DDBJ whole genome shotgun (WGS) entry which is preliminary data.</text>
</comment>
<sequence length="127" mass="14145">MNEEARLFSGWSEEPPPKFIGALEDRSSNRLGSISIILTGPSRAFYSPLLLCSLLQRSSTEMSGHDSKYFSTTKKGEIPELKEELNSQYKVRFSQLPICTSQLSDSTGIAFFLSNFRVLSSDPLFPG</sequence>
<evidence type="ECO:0000313" key="1">
    <source>
        <dbReference type="EMBL" id="RVX04083.1"/>
    </source>
</evidence>
<protein>
    <submittedName>
        <fullName evidence="1">Beta-adaptin-like protein C</fullName>
    </submittedName>
</protein>
<organism evidence="1 2">
    <name type="scientific">Vitis vinifera</name>
    <name type="common">Grape</name>
    <dbReference type="NCBI Taxonomy" id="29760"/>
    <lineage>
        <taxon>Eukaryota</taxon>
        <taxon>Viridiplantae</taxon>
        <taxon>Streptophyta</taxon>
        <taxon>Embryophyta</taxon>
        <taxon>Tracheophyta</taxon>
        <taxon>Spermatophyta</taxon>
        <taxon>Magnoliopsida</taxon>
        <taxon>eudicotyledons</taxon>
        <taxon>Gunneridae</taxon>
        <taxon>Pentapetalae</taxon>
        <taxon>rosids</taxon>
        <taxon>Vitales</taxon>
        <taxon>Vitaceae</taxon>
        <taxon>Viteae</taxon>
        <taxon>Vitis</taxon>
    </lineage>
</organism>
<name>A0A438J552_VITVI</name>
<dbReference type="AlphaFoldDB" id="A0A438J552"/>
<dbReference type="EMBL" id="QGNW01000062">
    <property type="protein sequence ID" value="RVX04083.1"/>
    <property type="molecule type" value="Genomic_DNA"/>
</dbReference>
<reference evidence="1 2" key="1">
    <citation type="journal article" date="2018" name="PLoS Genet.">
        <title>Population sequencing reveals clonal diversity and ancestral inbreeding in the grapevine cultivar Chardonnay.</title>
        <authorList>
            <person name="Roach M.J."/>
            <person name="Johnson D.L."/>
            <person name="Bohlmann J."/>
            <person name="van Vuuren H.J."/>
            <person name="Jones S.J."/>
            <person name="Pretorius I.S."/>
            <person name="Schmidt S.A."/>
            <person name="Borneman A.R."/>
        </authorList>
    </citation>
    <scope>NUCLEOTIDE SEQUENCE [LARGE SCALE GENOMIC DNA]</scope>
    <source>
        <strain evidence="2">cv. Chardonnay</strain>
        <tissue evidence="1">Leaf</tissue>
    </source>
</reference>